<accession>A0ABZ1C259</accession>
<organism evidence="4 5">
    <name type="scientific">Carboxydichorda subterranea</name>
    <dbReference type="NCBI Taxonomy" id="3109565"/>
    <lineage>
        <taxon>Bacteria</taxon>
        <taxon>Bacillati</taxon>
        <taxon>Bacillota</taxon>
        <taxon>Limnochordia</taxon>
        <taxon>Limnochordales</taxon>
        <taxon>Geochordaceae</taxon>
        <taxon>Carboxydichorda</taxon>
    </lineage>
</organism>
<gene>
    <name evidence="4" type="ORF">U7230_07605</name>
</gene>
<dbReference type="Pfam" id="PF00534">
    <property type="entry name" value="Glycos_transf_1"/>
    <property type="match status" value="1"/>
</dbReference>
<reference evidence="4 5" key="1">
    <citation type="journal article" date="2024" name="Front. Microbiol.">
        <title>Novel thermophilic genera Geochorda gen. nov. and Carboxydochorda gen. nov. from the deep terrestrial subsurface reveal the ecophysiological diversity in the class Limnochordia.</title>
        <authorList>
            <person name="Karnachuk O.V."/>
            <person name="Lukina A.P."/>
            <person name="Avakyan M.R."/>
            <person name="Kadnikov V.V."/>
            <person name="Begmatov S."/>
            <person name="Beletsky A.V."/>
            <person name="Vlasova K.G."/>
            <person name="Novikov A.A."/>
            <person name="Shcherbakova V.A."/>
            <person name="Mardanov A.V."/>
            <person name="Ravin N.V."/>
        </authorList>
    </citation>
    <scope>NUCLEOTIDE SEQUENCE [LARGE SCALE GENOMIC DNA]</scope>
    <source>
        <strain evidence="4 5">L945</strain>
    </source>
</reference>
<evidence type="ECO:0000256" key="1">
    <source>
        <dbReference type="ARBA" id="ARBA00022679"/>
    </source>
</evidence>
<dbReference type="CDD" id="cd03809">
    <property type="entry name" value="GT4_MtfB-like"/>
    <property type="match status" value="1"/>
</dbReference>
<evidence type="ECO:0000313" key="4">
    <source>
        <dbReference type="EMBL" id="WRP18846.1"/>
    </source>
</evidence>
<keyword evidence="5" id="KW-1185">Reference proteome</keyword>
<dbReference type="Pfam" id="PF13439">
    <property type="entry name" value="Glyco_transf_4"/>
    <property type="match status" value="1"/>
</dbReference>
<feature type="domain" description="Glycosyl transferase family 1" evidence="2">
    <location>
        <begin position="164"/>
        <end position="314"/>
    </location>
</feature>
<feature type="domain" description="Glycosyltransferase subfamily 4-like N-terminal" evidence="3">
    <location>
        <begin position="71"/>
        <end position="145"/>
    </location>
</feature>
<keyword evidence="1" id="KW-0808">Transferase</keyword>
<dbReference type="Gene3D" id="3.40.50.2000">
    <property type="entry name" value="Glycogen Phosphorylase B"/>
    <property type="match status" value="2"/>
</dbReference>
<sequence>MVVVNGRFTRQPLTGVQRYAREMVRRLGPRVKVISPSRLARGAAGHLWEQLVLPSWAGADLLWSPANTGPLRVCNQVVTIHDLAVLEHPEWFAPAFARWYAWLLPRLVRRVRRIITVSQFCAARLVDRLGVPDEAIEVIPNGVDARFRPQPPEAVETVRRALRLPERYVLYVGSLEPRKNLRVLLDAWRQASSRLADVWLVIAGGTYRAFRNPGFREFPPRTLLVGHVGDDNLPGLYSGAVCFVYPSLYEGFGLPVLEAMACGVPVIASDIPALREVAGDAALLVPPIDARTLATTVVSLAGSAERRAELAERGLRRSRDYSWQGSAESTWQVLEELHALAREKASPCAASPEARPIR</sequence>
<dbReference type="PANTHER" id="PTHR46401:SF2">
    <property type="entry name" value="GLYCOSYLTRANSFERASE WBBK-RELATED"/>
    <property type="match status" value="1"/>
</dbReference>
<evidence type="ECO:0000259" key="3">
    <source>
        <dbReference type="Pfam" id="PF13439"/>
    </source>
</evidence>
<dbReference type="EMBL" id="CP141615">
    <property type="protein sequence ID" value="WRP18846.1"/>
    <property type="molecule type" value="Genomic_DNA"/>
</dbReference>
<dbReference type="RefSeq" id="WP_324718116.1">
    <property type="nucleotide sequence ID" value="NZ_CP141615.1"/>
</dbReference>
<protein>
    <submittedName>
        <fullName evidence="4">Glycosyltransferase family 1 protein</fullName>
    </submittedName>
</protein>
<name>A0ABZ1C259_9FIRM</name>
<proteinExistence type="predicted"/>
<evidence type="ECO:0000259" key="2">
    <source>
        <dbReference type="Pfam" id="PF00534"/>
    </source>
</evidence>
<dbReference type="SUPFAM" id="SSF53756">
    <property type="entry name" value="UDP-Glycosyltransferase/glycogen phosphorylase"/>
    <property type="match status" value="1"/>
</dbReference>
<dbReference type="InterPro" id="IPR001296">
    <property type="entry name" value="Glyco_trans_1"/>
</dbReference>
<dbReference type="PANTHER" id="PTHR46401">
    <property type="entry name" value="GLYCOSYLTRANSFERASE WBBK-RELATED"/>
    <property type="match status" value="1"/>
</dbReference>
<evidence type="ECO:0000313" key="5">
    <source>
        <dbReference type="Proteomes" id="UP001332192"/>
    </source>
</evidence>
<dbReference type="Proteomes" id="UP001332192">
    <property type="component" value="Chromosome"/>
</dbReference>
<dbReference type="InterPro" id="IPR028098">
    <property type="entry name" value="Glyco_trans_4-like_N"/>
</dbReference>